<sequence length="382" mass="41866">MSEIEPSGALQHRSGTFVTLPSELWVHVIAQGGPALLPLCSALQKHLRCAIHQSSELYRALSRACFTVTHALAWRDVFIECSSKWDSQKPLRSWAGQFSPSYWTSDVNHRISYAQFWSPGSKYVFQPFTGPEAVEVGPTGVVFARGMPSYSPLSVTIKGHTDPTGEFWDYPATHATEHEGPETLRRSWCTSRMHHSNVGLLVDLGTLALVTGVGVVNPADGFDCPVKLCLAFASMDDPGGIAGAMRRAARYMDGGRDARARATVTRLEASSDQMGKWDAWGRSPAEAGDPCVAINFPEPPACDGMHIVRACAPTAARWLHFLIVSAYNPNRHEEPNVDVCKLQVFGIPLAQTEERTRWGALVDEVQHERETVWGQPGTSAAK</sequence>
<evidence type="ECO:0000313" key="1">
    <source>
        <dbReference type="EMBL" id="CAE0111585.1"/>
    </source>
</evidence>
<organism evidence="1">
    <name type="scientific">Haptolina ericina</name>
    <dbReference type="NCBI Taxonomy" id="156174"/>
    <lineage>
        <taxon>Eukaryota</taxon>
        <taxon>Haptista</taxon>
        <taxon>Haptophyta</taxon>
        <taxon>Prymnesiophyceae</taxon>
        <taxon>Prymnesiales</taxon>
        <taxon>Prymnesiaceae</taxon>
        <taxon>Haptolina</taxon>
    </lineage>
</organism>
<accession>A0A7S3AQ38</accession>
<protein>
    <submittedName>
        <fullName evidence="1">Uncharacterized protein</fullName>
    </submittedName>
</protein>
<proteinExistence type="predicted"/>
<name>A0A7S3AQ38_9EUKA</name>
<gene>
    <name evidence="1" type="ORF">HERI1096_LOCUS12245</name>
</gene>
<dbReference type="EMBL" id="HBHX01021950">
    <property type="protein sequence ID" value="CAE0111585.1"/>
    <property type="molecule type" value="Transcribed_RNA"/>
</dbReference>
<reference evidence="1" key="1">
    <citation type="submission" date="2021-01" db="EMBL/GenBank/DDBJ databases">
        <authorList>
            <person name="Corre E."/>
            <person name="Pelletier E."/>
            <person name="Niang G."/>
            <person name="Scheremetjew M."/>
            <person name="Finn R."/>
            <person name="Kale V."/>
            <person name="Holt S."/>
            <person name="Cochrane G."/>
            <person name="Meng A."/>
            <person name="Brown T."/>
            <person name="Cohen L."/>
        </authorList>
    </citation>
    <scope>NUCLEOTIDE SEQUENCE</scope>
    <source>
        <strain evidence="1">CCMP281</strain>
    </source>
</reference>
<dbReference type="AlphaFoldDB" id="A0A7S3AQ38"/>